<evidence type="ECO:0000256" key="3">
    <source>
        <dbReference type="ARBA" id="ARBA00022553"/>
    </source>
</evidence>
<dbReference type="GO" id="GO:0000155">
    <property type="term" value="F:phosphorelay sensor kinase activity"/>
    <property type="evidence" value="ECO:0007669"/>
    <property type="project" value="InterPro"/>
</dbReference>
<evidence type="ECO:0000256" key="4">
    <source>
        <dbReference type="PROSITE-ProRule" id="PRU00169"/>
    </source>
</evidence>
<evidence type="ECO:0000256" key="1">
    <source>
        <dbReference type="ARBA" id="ARBA00000085"/>
    </source>
</evidence>
<accession>A0A2N9YJU1</accession>
<reference evidence="8" key="1">
    <citation type="submission" date="2016-12" db="EMBL/GenBank/DDBJ databases">
        <title>Complete Genome Sequence of Beggiatoa leptomitiformis D-401.</title>
        <authorList>
            <person name="Fomenkov A."/>
            <person name="Vincze T."/>
            <person name="Grabovich M."/>
            <person name="Anton B.P."/>
            <person name="Dubinina G."/>
            <person name="Orlova M."/>
            <person name="Belousova E."/>
            <person name="Roberts R.J."/>
        </authorList>
    </citation>
    <scope>NUCLEOTIDE SEQUENCE [LARGE SCALE GENOMIC DNA]</scope>
    <source>
        <strain evidence="8">D-401</strain>
    </source>
</reference>
<comment type="catalytic activity">
    <reaction evidence="1">
        <text>ATP + protein L-histidine = ADP + protein N-phospho-L-histidine.</text>
        <dbReference type="EC" id="2.7.13.3"/>
    </reaction>
</comment>
<dbReference type="Gene3D" id="3.40.50.2300">
    <property type="match status" value="1"/>
</dbReference>
<dbReference type="Gene3D" id="3.30.565.10">
    <property type="entry name" value="Histidine kinase-like ATPase, C-terminal domain"/>
    <property type="match status" value="1"/>
</dbReference>
<dbReference type="InterPro" id="IPR003661">
    <property type="entry name" value="HisK_dim/P_dom"/>
</dbReference>
<dbReference type="InterPro" id="IPR036097">
    <property type="entry name" value="HisK_dim/P_sf"/>
</dbReference>
<dbReference type="Pfam" id="PF00072">
    <property type="entry name" value="Response_reg"/>
    <property type="match status" value="1"/>
</dbReference>
<dbReference type="Pfam" id="PF02518">
    <property type="entry name" value="HATPase_c"/>
    <property type="match status" value="1"/>
</dbReference>
<evidence type="ECO:0000313" key="7">
    <source>
        <dbReference type="EMBL" id="AUI70636.1"/>
    </source>
</evidence>
<dbReference type="SUPFAM" id="SSF52172">
    <property type="entry name" value="CheY-like"/>
    <property type="match status" value="1"/>
</dbReference>
<dbReference type="InterPro" id="IPR011006">
    <property type="entry name" value="CheY-like_superfamily"/>
</dbReference>
<dbReference type="InterPro" id="IPR004358">
    <property type="entry name" value="Sig_transdc_His_kin-like_C"/>
</dbReference>
<sequence>MNAHIKIHKGSLLIVDDLMDNIKLLMHFLAEEGFKVLIARDGEQGIRTAQYAKPDLILLDVMMPGMDGFEACRHLKNEEETKDIPIIFMSALTDTIDKVKGFQSGAADYITKPFQHDEVLARVNTHLNIVRLQQQLQKRNMELQAFATTVAHDLKNPLSGIIGLIDILDDKFTEDCLIDADSVENLQMVSQSARQMLDLISALLLLAGVSSASEVILLPLDMPEIIKTVVHRIEHTRKEFQGVIEYPADLPLAVGYAPWVEEIWINYLINGLKYGGCPPHLKISACVQSDNYIKFSVKDNGDGLSPEDQKKLFIPFARLNKDTTGHGLGLSIVQQIVEKLNGKAGVESQLGDGCLFYFTLPIFHETDFL</sequence>
<dbReference type="EMBL" id="CP018889">
    <property type="protein sequence ID" value="AUI70636.1"/>
    <property type="molecule type" value="Genomic_DNA"/>
</dbReference>
<feature type="modified residue" description="4-aspartylphosphate" evidence="4">
    <location>
        <position position="60"/>
    </location>
</feature>
<evidence type="ECO:0000313" key="8">
    <source>
        <dbReference type="Proteomes" id="UP000234271"/>
    </source>
</evidence>
<dbReference type="OrthoDB" id="9809567at2"/>
<dbReference type="AlphaFoldDB" id="A0A2N9YJU1"/>
<dbReference type="PANTHER" id="PTHR43547:SF2">
    <property type="entry name" value="HYBRID SIGNAL TRANSDUCTION HISTIDINE KINASE C"/>
    <property type="match status" value="1"/>
</dbReference>
<dbReference type="InterPro" id="IPR005467">
    <property type="entry name" value="His_kinase_dom"/>
</dbReference>
<dbReference type="SMART" id="SM00448">
    <property type="entry name" value="REC"/>
    <property type="match status" value="1"/>
</dbReference>
<dbReference type="KEGG" id="blep:AL038_11040"/>
<dbReference type="InterPro" id="IPR001789">
    <property type="entry name" value="Sig_transdc_resp-reg_receiver"/>
</dbReference>
<feature type="domain" description="Histidine kinase" evidence="5">
    <location>
        <begin position="149"/>
        <end position="364"/>
    </location>
</feature>
<evidence type="ECO:0000259" key="5">
    <source>
        <dbReference type="PROSITE" id="PS50109"/>
    </source>
</evidence>
<dbReference type="PANTHER" id="PTHR43547">
    <property type="entry name" value="TWO-COMPONENT HISTIDINE KINASE"/>
    <property type="match status" value="1"/>
</dbReference>
<dbReference type="Gene3D" id="1.10.287.130">
    <property type="match status" value="1"/>
</dbReference>
<dbReference type="SMART" id="SM00388">
    <property type="entry name" value="HisKA"/>
    <property type="match status" value="1"/>
</dbReference>
<feature type="domain" description="Response regulatory" evidence="6">
    <location>
        <begin position="11"/>
        <end position="127"/>
    </location>
</feature>
<dbReference type="InterPro" id="IPR036890">
    <property type="entry name" value="HATPase_C_sf"/>
</dbReference>
<dbReference type="SMART" id="SM00387">
    <property type="entry name" value="HATPase_c"/>
    <property type="match status" value="1"/>
</dbReference>
<dbReference type="STRING" id="288004.AL038_11040"/>
<evidence type="ECO:0000256" key="2">
    <source>
        <dbReference type="ARBA" id="ARBA00012438"/>
    </source>
</evidence>
<dbReference type="PROSITE" id="PS50110">
    <property type="entry name" value="RESPONSE_REGULATORY"/>
    <property type="match status" value="1"/>
</dbReference>
<keyword evidence="3 4" id="KW-0597">Phosphoprotein</keyword>
<name>A0A2N9YJU1_9GAMM</name>
<organism evidence="7 8">
    <name type="scientific">Beggiatoa leptomitoformis</name>
    <dbReference type="NCBI Taxonomy" id="288004"/>
    <lineage>
        <taxon>Bacteria</taxon>
        <taxon>Pseudomonadati</taxon>
        <taxon>Pseudomonadota</taxon>
        <taxon>Gammaproteobacteria</taxon>
        <taxon>Thiotrichales</taxon>
        <taxon>Thiotrichaceae</taxon>
        <taxon>Beggiatoa</taxon>
    </lineage>
</organism>
<dbReference type="InterPro" id="IPR003594">
    <property type="entry name" value="HATPase_dom"/>
</dbReference>
<evidence type="ECO:0000259" key="6">
    <source>
        <dbReference type="PROSITE" id="PS50110"/>
    </source>
</evidence>
<dbReference type="PROSITE" id="PS50109">
    <property type="entry name" value="HIS_KIN"/>
    <property type="match status" value="1"/>
</dbReference>
<dbReference type="CDD" id="cd19920">
    <property type="entry name" value="REC_PA4781-like"/>
    <property type="match status" value="1"/>
</dbReference>
<gene>
    <name evidence="7" type="ORF">BLE401_13220</name>
</gene>
<protein>
    <recommendedName>
        <fullName evidence="2">histidine kinase</fullName>
        <ecNumber evidence="2">2.7.13.3</ecNumber>
    </recommendedName>
</protein>
<dbReference type="Proteomes" id="UP000234271">
    <property type="component" value="Chromosome"/>
</dbReference>
<dbReference type="CDD" id="cd00082">
    <property type="entry name" value="HisKA"/>
    <property type="match status" value="1"/>
</dbReference>
<keyword evidence="8" id="KW-1185">Reference proteome</keyword>
<dbReference type="PRINTS" id="PR00344">
    <property type="entry name" value="BCTRLSENSOR"/>
</dbReference>
<dbReference type="SUPFAM" id="SSF47384">
    <property type="entry name" value="Homodimeric domain of signal transducing histidine kinase"/>
    <property type="match status" value="1"/>
</dbReference>
<proteinExistence type="predicted"/>
<dbReference type="EC" id="2.7.13.3" evidence="2"/>
<dbReference type="SUPFAM" id="SSF55874">
    <property type="entry name" value="ATPase domain of HSP90 chaperone/DNA topoisomerase II/histidine kinase"/>
    <property type="match status" value="1"/>
</dbReference>
<dbReference type="Pfam" id="PF00512">
    <property type="entry name" value="HisKA"/>
    <property type="match status" value="1"/>
</dbReference>